<evidence type="ECO:0000256" key="9">
    <source>
        <dbReference type="ARBA" id="ARBA00048504"/>
    </source>
</evidence>
<evidence type="ECO:0000256" key="5">
    <source>
        <dbReference type="ARBA" id="ARBA00043667"/>
    </source>
</evidence>
<evidence type="ECO:0000256" key="3">
    <source>
        <dbReference type="ARBA" id="ARBA00026104"/>
    </source>
</evidence>
<comment type="catalytic activity">
    <reaction evidence="6">
        <text>a 1,3-diacyl-sn-glycerol + H2O = a 1-acyl-sn-glycerol + a fatty acid + H(+)</text>
        <dbReference type="Rhea" id="RHEA:38503"/>
        <dbReference type="ChEBI" id="CHEBI:15377"/>
        <dbReference type="ChEBI" id="CHEBI:15378"/>
        <dbReference type="ChEBI" id="CHEBI:28868"/>
        <dbReference type="ChEBI" id="CHEBI:64683"/>
        <dbReference type="ChEBI" id="CHEBI:77272"/>
    </reaction>
</comment>
<evidence type="ECO:0000256" key="7">
    <source>
        <dbReference type="ARBA" id="ARBA00044064"/>
    </source>
</evidence>
<evidence type="ECO:0000256" key="6">
    <source>
        <dbReference type="ARBA" id="ARBA00043742"/>
    </source>
</evidence>
<evidence type="ECO:0000256" key="11">
    <source>
        <dbReference type="ARBA" id="ARBA00048919"/>
    </source>
</evidence>
<dbReference type="EC" id="3.1.1.116" evidence="3"/>
<name>A0A8X6P0E3_NEPPI</name>
<proteinExistence type="inferred from homology"/>
<dbReference type="Pfam" id="PF00561">
    <property type="entry name" value="Abhydrolase_1"/>
    <property type="match status" value="2"/>
</dbReference>
<sequence>MKLAYEVILPPDGSADNSLSPIIFLHGRMNSRKTWNKFAPEIAKRTKREVYIYDARNHGDSPWSDEMDLDVLVHDLEELMNDFDIEKAILIGHSMGGKTALTFALKKPEAVEQLIVEDMDTKDYTKTAKDKQIGKLYLLKESLTAIPPNADESMARKAIMKFLQEKLNLGQERVKKNSIYNLDEIPIKKKGNSYVWQANMDVLEETFLKNKFDKKLSGVYNGKSLFLYGKNSFFDVENDEDINKFFPQAIKIGIEDCGLDYYFLFAYAYLKQSFLKETKMKLAYEVILPREGNQSLPPIIFLHGRLDSRKTWKKFAPEIARKTGREVYMYDARNHGESPWSDEMTFDAITDDLEEFMSDHDIEKAILIGHSLGGRTAMTFALRKPEAVEKLIVEDMDTKNYSSISRRTIQQIIVLLRHSLSSIPPKADEMTAKKAIVEFVKLKLAPAQIQLKERGIYDLDTIPIKKEGDSYVWQANLDVLEDMLMTDKVNQQLSGVYSGEALFLYGKESFFDVENDEDINKYFPLATKVGIEGAGHLIHQDFPNEFLQHITNFILK</sequence>
<dbReference type="GO" id="GO:0052689">
    <property type="term" value="F:carboxylic ester hydrolase activity"/>
    <property type="evidence" value="ECO:0007669"/>
    <property type="project" value="TreeGrafter"/>
</dbReference>
<evidence type="ECO:0000256" key="8">
    <source>
        <dbReference type="ARBA" id="ARBA00048283"/>
    </source>
</evidence>
<comment type="catalytic activity">
    <reaction evidence="8">
        <text>1-octadecanoyl-2-(4Z,7Z,10Z,13Z,16Z,19Z-docosahexaenoyl)-sn-glycerol + H2O = 2-(4Z,7Z,10Z,13Z,16Z,19Z-docosahexaenoyl)-glycerol + octadecanoate + H(+)</text>
        <dbReference type="Rhea" id="RHEA:77107"/>
        <dbReference type="ChEBI" id="CHEBI:15377"/>
        <dbReference type="ChEBI" id="CHEBI:15378"/>
        <dbReference type="ChEBI" id="CHEBI:25629"/>
        <dbReference type="ChEBI" id="CHEBI:77129"/>
        <dbReference type="ChEBI" id="CHEBI:186738"/>
    </reaction>
</comment>
<evidence type="ECO:0000256" key="4">
    <source>
        <dbReference type="ARBA" id="ARBA00042703"/>
    </source>
</evidence>
<dbReference type="PANTHER" id="PTHR46118:SF4">
    <property type="entry name" value="PROTEIN ABHD11"/>
    <property type="match status" value="1"/>
</dbReference>
<keyword evidence="2" id="KW-0378">Hydrolase</keyword>
<accession>A0A8X6P0E3</accession>
<dbReference type="PANTHER" id="PTHR46118">
    <property type="entry name" value="PROTEIN ABHD11"/>
    <property type="match status" value="1"/>
</dbReference>
<comment type="similarity">
    <text evidence="1">Belongs to the AB hydrolase superfamily.</text>
</comment>
<dbReference type="SUPFAM" id="SSF53474">
    <property type="entry name" value="alpha/beta-Hydrolases"/>
    <property type="match status" value="2"/>
</dbReference>
<protein>
    <recommendedName>
        <fullName evidence="7">sn-1-specific diacylglycerol lipase ABHD11</fullName>
        <ecNumber evidence="3">3.1.1.116</ecNumber>
    </recommendedName>
    <alternativeName>
        <fullName evidence="4">Alpha/beta hydrolase domain-containing protein 11</fullName>
    </alternativeName>
</protein>
<dbReference type="Gene3D" id="3.40.50.1820">
    <property type="entry name" value="alpha/beta hydrolase"/>
    <property type="match status" value="2"/>
</dbReference>
<dbReference type="InterPro" id="IPR029058">
    <property type="entry name" value="AB_hydrolase_fold"/>
</dbReference>
<evidence type="ECO:0000259" key="12">
    <source>
        <dbReference type="Pfam" id="PF00561"/>
    </source>
</evidence>
<evidence type="ECO:0000256" key="1">
    <source>
        <dbReference type="ARBA" id="ARBA00008645"/>
    </source>
</evidence>
<comment type="catalytic activity">
    <reaction evidence="11">
        <text>1-octadecanoyl-2-(5Z,8Z,11Z,14Z-eicosatetraenoyl)-sn-glycerol + H2O = 2-(5Z,8Z,11Z,14Z-eicosatetraenoyl)-glycerol + octadecanoate + H(+)</text>
        <dbReference type="Rhea" id="RHEA:38507"/>
        <dbReference type="ChEBI" id="CHEBI:15377"/>
        <dbReference type="ChEBI" id="CHEBI:15378"/>
        <dbReference type="ChEBI" id="CHEBI:25629"/>
        <dbReference type="ChEBI" id="CHEBI:52392"/>
        <dbReference type="ChEBI" id="CHEBI:75728"/>
    </reaction>
</comment>
<feature type="domain" description="AB hydrolase-1" evidence="12">
    <location>
        <begin position="21"/>
        <end position="258"/>
    </location>
</feature>
<keyword evidence="14" id="KW-1185">Reference proteome</keyword>
<reference evidence="13" key="1">
    <citation type="submission" date="2020-08" db="EMBL/GenBank/DDBJ databases">
        <title>Multicomponent nature underlies the extraordinary mechanical properties of spider dragline silk.</title>
        <authorList>
            <person name="Kono N."/>
            <person name="Nakamura H."/>
            <person name="Mori M."/>
            <person name="Yoshida Y."/>
            <person name="Ohtoshi R."/>
            <person name="Malay A.D."/>
            <person name="Moran D.A.P."/>
            <person name="Tomita M."/>
            <person name="Numata K."/>
            <person name="Arakawa K."/>
        </authorList>
    </citation>
    <scope>NUCLEOTIDE SEQUENCE</scope>
</reference>
<dbReference type="InterPro" id="IPR000073">
    <property type="entry name" value="AB_hydrolase_1"/>
</dbReference>
<evidence type="ECO:0000313" key="14">
    <source>
        <dbReference type="Proteomes" id="UP000887013"/>
    </source>
</evidence>
<comment type="catalytic activity">
    <reaction evidence="5">
        <text>a 1,2-diacyl-sn-glycerol + H2O = a 2-acylglycerol + a fatty acid + H(+)</text>
        <dbReference type="Rhea" id="RHEA:33275"/>
        <dbReference type="ChEBI" id="CHEBI:15377"/>
        <dbReference type="ChEBI" id="CHEBI:15378"/>
        <dbReference type="ChEBI" id="CHEBI:17389"/>
        <dbReference type="ChEBI" id="CHEBI:17815"/>
        <dbReference type="ChEBI" id="CHEBI:28868"/>
        <dbReference type="EC" id="3.1.1.116"/>
    </reaction>
</comment>
<comment type="catalytic activity">
    <reaction evidence="10">
        <text>1-octadecanoyl-2-(9Z-octadecenoyl)-sn-glycerol + H2O = 2-(9Z-octadecenoyl)-glycerol + octadecanoate + H(+)</text>
        <dbReference type="Rhea" id="RHEA:77103"/>
        <dbReference type="ChEBI" id="CHEBI:15377"/>
        <dbReference type="ChEBI" id="CHEBI:15378"/>
        <dbReference type="ChEBI" id="CHEBI:25629"/>
        <dbReference type="ChEBI" id="CHEBI:73990"/>
        <dbReference type="ChEBI" id="CHEBI:75468"/>
    </reaction>
</comment>
<comment type="caution">
    <text evidence="13">The sequence shown here is derived from an EMBL/GenBank/DDBJ whole genome shotgun (WGS) entry which is preliminary data.</text>
</comment>
<comment type="catalytic activity">
    <reaction evidence="9">
        <text>1,2-didecanoylglycerol + H2O = decanoylglycerol + decanoate + H(+)</text>
        <dbReference type="Rhea" id="RHEA:48596"/>
        <dbReference type="ChEBI" id="CHEBI:11152"/>
        <dbReference type="ChEBI" id="CHEBI:15377"/>
        <dbReference type="ChEBI" id="CHEBI:15378"/>
        <dbReference type="ChEBI" id="CHEBI:27689"/>
        <dbReference type="ChEBI" id="CHEBI:90605"/>
    </reaction>
</comment>
<evidence type="ECO:0000256" key="10">
    <source>
        <dbReference type="ARBA" id="ARBA00048513"/>
    </source>
</evidence>
<evidence type="ECO:0000313" key="13">
    <source>
        <dbReference type="EMBL" id="GFT44688.1"/>
    </source>
</evidence>
<dbReference type="Proteomes" id="UP000887013">
    <property type="component" value="Unassembled WGS sequence"/>
</dbReference>
<feature type="domain" description="AB hydrolase-1" evidence="12">
    <location>
        <begin position="297"/>
        <end position="393"/>
    </location>
</feature>
<dbReference type="GO" id="GO:0005739">
    <property type="term" value="C:mitochondrion"/>
    <property type="evidence" value="ECO:0007669"/>
    <property type="project" value="TreeGrafter"/>
</dbReference>
<dbReference type="OrthoDB" id="8119704at2759"/>
<dbReference type="AlphaFoldDB" id="A0A8X6P0E3"/>
<gene>
    <name evidence="13" type="primary">Abhd11</name>
    <name evidence="13" type="ORF">NPIL_638631</name>
</gene>
<evidence type="ECO:0000256" key="2">
    <source>
        <dbReference type="ARBA" id="ARBA00022801"/>
    </source>
</evidence>
<dbReference type="EMBL" id="BMAW01064337">
    <property type="protein sequence ID" value="GFT44688.1"/>
    <property type="molecule type" value="Genomic_DNA"/>
</dbReference>
<organism evidence="13 14">
    <name type="scientific">Nephila pilipes</name>
    <name type="common">Giant wood spider</name>
    <name type="synonym">Nephila maculata</name>
    <dbReference type="NCBI Taxonomy" id="299642"/>
    <lineage>
        <taxon>Eukaryota</taxon>
        <taxon>Metazoa</taxon>
        <taxon>Ecdysozoa</taxon>
        <taxon>Arthropoda</taxon>
        <taxon>Chelicerata</taxon>
        <taxon>Arachnida</taxon>
        <taxon>Araneae</taxon>
        <taxon>Araneomorphae</taxon>
        <taxon>Entelegynae</taxon>
        <taxon>Araneoidea</taxon>
        <taxon>Nephilidae</taxon>
        <taxon>Nephila</taxon>
    </lineage>
</organism>